<organism evidence="6">
    <name type="scientific">Guillardia theta (strain CCMP2712)</name>
    <name type="common">Cryptophyte</name>
    <dbReference type="NCBI Taxonomy" id="905079"/>
    <lineage>
        <taxon>Eukaryota</taxon>
        <taxon>Cryptophyceae</taxon>
        <taxon>Pyrenomonadales</taxon>
        <taxon>Geminigeraceae</taxon>
        <taxon>Guillardia</taxon>
    </lineage>
</organism>
<reference evidence="7" key="3">
    <citation type="submission" date="2015-06" db="UniProtKB">
        <authorList>
            <consortium name="EnsemblProtists"/>
        </authorList>
    </citation>
    <scope>IDENTIFICATION</scope>
</reference>
<dbReference type="GO" id="GO:0043023">
    <property type="term" value="F:ribosomal large subunit binding"/>
    <property type="evidence" value="ECO:0007669"/>
    <property type="project" value="TreeGrafter"/>
</dbReference>
<evidence type="ECO:0000259" key="5">
    <source>
        <dbReference type="Pfam" id="PF01765"/>
    </source>
</evidence>
<dbReference type="STRING" id="905079.L1IA98"/>
<evidence type="ECO:0000256" key="2">
    <source>
        <dbReference type="ARBA" id="ARBA00022917"/>
    </source>
</evidence>
<keyword evidence="8" id="KW-1185">Reference proteome</keyword>
<dbReference type="GeneID" id="17289918"/>
<keyword evidence="2" id="KW-0648">Protein biosynthesis</keyword>
<evidence type="ECO:0000313" key="6">
    <source>
        <dbReference type="EMBL" id="EKX33186.1"/>
    </source>
</evidence>
<name>L1IA98_GUITC</name>
<evidence type="ECO:0000313" key="8">
    <source>
        <dbReference type="Proteomes" id="UP000011087"/>
    </source>
</evidence>
<comment type="similarity">
    <text evidence="1">Belongs to the RRF family.</text>
</comment>
<evidence type="ECO:0000256" key="4">
    <source>
        <dbReference type="SAM" id="MobiDB-lite"/>
    </source>
</evidence>
<dbReference type="HOGENOM" id="CLU_073981_2_0_1"/>
<reference evidence="8" key="2">
    <citation type="submission" date="2012-11" db="EMBL/GenBank/DDBJ databases">
        <authorList>
            <person name="Kuo A."/>
            <person name="Curtis B.A."/>
            <person name="Tanifuji G."/>
            <person name="Burki F."/>
            <person name="Gruber A."/>
            <person name="Irimia M."/>
            <person name="Maruyama S."/>
            <person name="Arias M.C."/>
            <person name="Ball S.G."/>
            <person name="Gile G.H."/>
            <person name="Hirakawa Y."/>
            <person name="Hopkins J.F."/>
            <person name="Rensing S.A."/>
            <person name="Schmutz J."/>
            <person name="Symeonidi A."/>
            <person name="Elias M."/>
            <person name="Eveleigh R.J."/>
            <person name="Herman E.K."/>
            <person name="Klute M.J."/>
            <person name="Nakayama T."/>
            <person name="Obornik M."/>
            <person name="Reyes-Prieto A."/>
            <person name="Armbrust E.V."/>
            <person name="Aves S.J."/>
            <person name="Beiko R.G."/>
            <person name="Coutinho P."/>
            <person name="Dacks J.B."/>
            <person name="Durnford D.G."/>
            <person name="Fast N.M."/>
            <person name="Green B.R."/>
            <person name="Grisdale C."/>
            <person name="Hempe F."/>
            <person name="Henrissat B."/>
            <person name="Hoppner M.P."/>
            <person name="Ishida K.-I."/>
            <person name="Kim E."/>
            <person name="Koreny L."/>
            <person name="Kroth P.G."/>
            <person name="Liu Y."/>
            <person name="Malik S.-B."/>
            <person name="Maier U.G."/>
            <person name="McRose D."/>
            <person name="Mock T."/>
            <person name="Neilson J.A."/>
            <person name="Onodera N.T."/>
            <person name="Poole A.M."/>
            <person name="Pritham E.J."/>
            <person name="Richards T.A."/>
            <person name="Rocap G."/>
            <person name="Roy S.W."/>
            <person name="Sarai C."/>
            <person name="Schaack S."/>
            <person name="Shirato S."/>
            <person name="Slamovits C.H."/>
            <person name="Spencer D.F."/>
            <person name="Suzuki S."/>
            <person name="Worden A.Z."/>
            <person name="Zauner S."/>
            <person name="Barry K."/>
            <person name="Bell C."/>
            <person name="Bharti A.K."/>
            <person name="Crow J.A."/>
            <person name="Grimwood J."/>
            <person name="Kramer R."/>
            <person name="Lindquist E."/>
            <person name="Lucas S."/>
            <person name="Salamov A."/>
            <person name="McFadden G.I."/>
            <person name="Lane C.E."/>
            <person name="Keeling P.J."/>
            <person name="Gray M.W."/>
            <person name="Grigoriev I.V."/>
            <person name="Archibald J.M."/>
        </authorList>
    </citation>
    <scope>NUCLEOTIDE SEQUENCE</scope>
    <source>
        <strain evidence="8">CCMP2712</strain>
    </source>
</reference>
<proteinExistence type="inferred from homology"/>
<dbReference type="Proteomes" id="UP000011087">
    <property type="component" value="Unassembled WGS sequence"/>
</dbReference>
<evidence type="ECO:0000313" key="7">
    <source>
        <dbReference type="EnsemblProtists" id="EKX33186"/>
    </source>
</evidence>
<evidence type="ECO:0000256" key="3">
    <source>
        <dbReference type="SAM" id="Coils"/>
    </source>
</evidence>
<feature type="domain" description="Ribosome recycling factor" evidence="5">
    <location>
        <begin position="55"/>
        <end position="211"/>
    </location>
</feature>
<dbReference type="EnsemblProtists" id="EKX33186">
    <property type="protein sequence ID" value="EKX33186"/>
    <property type="gene ID" value="GUITHDRAFT_81679"/>
</dbReference>
<dbReference type="PANTHER" id="PTHR20982:SF3">
    <property type="entry name" value="MITOCHONDRIAL RIBOSOME RECYCLING FACTOR PSEUDO 1"/>
    <property type="match status" value="1"/>
</dbReference>
<protein>
    <recommendedName>
        <fullName evidence="5">Ribosome recycling factor domain-containing protein</fullName>
    </recommendedName>
</protein>
<dbReference type="Gene3D" id="1.10.132.20">
    <property type="entry name" value="Ribosome-recycling factor"/>
    <property type="match status" value="1"/>
</dbReference>
<dbReference type="Gene3D" id="3.30.1360.40">
    <property type="match status" value="1"/>
</dbReference>
<dbReference type="InterPro" id="IPR023584">
    <property type="entry name" value="Ribosome_recyc_fac_dom"/>
</dbReference>
<dbReference type="AlphaFoldDB" id="L1IA98"/>
<keyword evidence="3" id="KW-0175">Coiled coil</keyword>
<dbReference type="GO" id="GO:0006412">
    <property type="term" value="P:translation"/>
    <property type="evidence" value="ECO:0007669"/>
    <property type="project" value="UniProtKB-KW"/>
</dbReference>
<sequence>MGLQHDGYLGDRSFSKKAKKGKAATEEEEEVEEVDISNLVGEMEEGLNAIMDNYDKELAVIKTGRADPRILDKVRVKAYDDAEVQLVTVAQVSAPDPRTLLVNVFDPNIVSMVDKAIRGAGLDLNPTISGSQIKVPIPKVTQEGRKKLMKHASSLAEQTKIAIRRARQHCMDQIKKIEMSKDDLKKEEKEIQILVDKYIKLIEDKLQAKQTILSE</sequence>
<dbReference type="PaxDb" id="55529-EKX33186"/>
<dbReference type="RefSeq" id="XP_005820166.1">
    <property type="nucleotide sequence ID" value="XM_005820109.1"/>
</dbReference>
<reference evidence="6 8" key="1">
    <citation type="journal article" date="2012" name="Nature">
        <title>Algal genomes reveal evolutionary mosaicism and the fate of nucleomorphs.</title>
        <authorList>
            <consortium name="DOE Joint Genome Institute"/>
            <person name="Curtis B.A."/>
            <person name="Tanifuji G."/>
            <person name="Burki F."/>
            <person name="Gruber A."/>
            <person name="Irimia M."/>
            <person name="Maruyama S."/>
            <person name="Arias M.C."/>
            <person name="Ball S.G."/>
            <person name="Gile G.H."/>
            <person name="Hirakawa Y."/>
            <person name="Hopkins J.F."/>
            <person name="Kuo A."/>
            <person name="Rensing S.A."/>
            <person name="Schmutz J."/>
            <person name="Symeonidi A."/>
            <person name="Elias M."/>
            <person name="Eveleigh R.J."/>
            <person name="Herman E.K."/>
            <person name="Klute M.J."/>
            <person name="Nakayama T."/>
            <person name="Obornik M."/>
            <person name="Reyes-Prieto A."/>
            <person name="Armbrust E.V."/>
            <person name="Aves S.J."/>
            <person name="Beiko R.G."/>
            <person name="Coutinho P."/>
            <person name="Dacks J.B."/>
            <person name="Durnford D.G."/>
            <person name="Fast N.M."/>
            <person name="Green B.R."/>
            <person name="Grisdale C.J."/>
            <person name="Hempel F."/>
            <person name="Henrissat B."/>
            <person name="Hoppner M.P."/>
            <person name="Ishida K."/>
            <person name="Kim E."/>
            <person name="Koreny L."/>
            <person name="Kroth P.G."/>
            <person name="Liu Y."/>
            <person name="Malik S.B."/>
            <person name="Maier U.G."/>
            <person name="McRose D."/>
            <person name="Mock T."/>
            <person name="Neilson J.A."/>
            <person name="Onodera N.T."/>
            <person name="Poole A.M."/>
            <person name="Pritham E.J."/>
            <person name="Richards T.A."/>
            <person name="Rocap G."/>
            <person name="Roy S.W."/>
            <person name="Sarai C."/>
            <person name="Schaack S."/>
            <person name="Shirato S."/>
            <person name="Slamovits C.H."/>
            <person name="Spencer D.F."/>
            <person name="Suzuki S."/>
            <person name="Worden A.Z."/>
            <person name="Zauner S."/>
            <person name="Barry K."/>
            <person name="Bell C."/>
            <person name="Bharti A.K."/>
            <person name="Crow J.A."/>
            <person name="Grimwood J."/>
            <person name="Kramer R."/>
            <person name="Lindquist E."/>
            <person name="Lucas S."/>
            <person name="Salamov A."/>
            <person name="McFadden G.I."/>
            <person name="Lane C.E."/>
            <person name="Keeling P.J."/>
            <person name="Gray M.W."/>
            <person name="Grigoriev I.V."/>
            <person name="Archibald J.M."/>
        </authorList>
    </citation>
    <scope>NUCLEOTIDE SEQUENCE</scope>
    <source>
        <strain evidence="6 8">CCMP2712</strain>
    </source>
</reference>
<dbReference type="KEGG" id="gtt:GUITHDRAFT_81679"/>
<gene>
    <name evidence="6" type="ORF">GUITHDRAFT_81679</name>
</gene>
<dbReference type="SUPFAM" id="SSF55194">
    <property type="entry name" value="Ribosome recycling factor, RRF"/>
    <property type="match status" value="1"/>
</dbReference>
<dbReference type="InterPro" id="IPR002661">
    <property type="entry name" value="Ribosome_recyc_fac"/>
</dbReference>
<evidence type="ECO:0000256" key="1">
    <source>
        <dbReference type="ARBA" id="ARBA00005912"/>
    </source>
</evidence>
<dbReference type="InterPro" id="IPR036191">
    <property type="entry name" value="RRF_sf"/>
</dbReference>
<dbReference type="OrthoDB" id="407355at2759"/>
<feature type="coiled-coil region" evidence="3">
    <location>
        <begin position="167"/>
        <end position="204"/>
    </location>
</feature>
<dbReference type="GO" id="GO:0005739">
    <property type="term" value="C:mitochondrion"/>
    <property type="evidence" value="ECO:0007669"/>
    <property type="project" value="TreeGrafter"/>
</dbReference>
<dbReference type="OMA" id="FNPMNNG"/>
<feature type="region of interest" description="Disordered" evidence="4">
    <location>
        <begin position="1"/>
        <end position="34"/>
    </location>
</feature>
<dbReference type="Pfam" id="PF01765">
    <property type="entry name" value="RRF"/>
    <property type="match status" value="1"/>
</dbReference>
<dbReference type="EMBL" id="JH993152">
    <property type="protein sequence ID" value="EKX33186.1"/>
    <property type="molecule type" value="Genomic_DNA"/>
</dbReference>
<dbReference type="PANTHER" id="PTHR20982">
    <property type="entry name" value="RIBOSOME RECYCLING FACTOR"/>
    <property type="match status" value="1"/>
</dbReference>
<dbReference type="FunFam" id="3.30.1360.40:FF:000001">
    <property type="entry name" value="Ribosome-recycling factor"/>
    <property type="match status" value="1"/>
</dbReference>
<accession>L1IA98</accession>
<dbReference type="eggNOG" id="KOG4759">
    <property type="taxonomic scope" value="Eukaryota"/>
</dbReference>